<dbReference type="FunFam" id="1.10.630.10:FF:000078">
    <property type="entry name" value="Probable cytochrome P450 515A1"/>
    <property type="match status" value="1"/>
</dbReference>
<keyword evidence="5" id="KW-0812">Transmembrane</keyword>
<evidence type="ECO:0000256" key="8">
    <source>
        <dbReference type="ARBA" id="ARBA00023002"/>
    </source>
</evidence>
<evidence type="ECO:0000256" key="5">
    <source>
        <dbReference type="ARBA" id="ARBA00022692"/>
    </source>
</evidence>
<comment type="cofactor">
    <cofactor evidence="1 12">
        <name>heme</name>
        <dbReference type="ChEBI" id="CHEBI:30413"/>
    </cofactor>
</comment>
<dbReference type="Proteomes" id="UP001344447">
    <property type="component" value="Unassembled WGS sequence"/>
</dbReference>
<dbReference type="PRINTS" id="PR00463">
    <property type="entry name" value="EP450I"/>
</dbReference>
<evidence type="ECO:0000256" key="6">
    <source>
        <dbReference type="ARBA" id="ARBA00022723"/>
    </source>
</evidence>
<evidence type="ECO:0000256" key="13">
    <source>
        <dbReference type="RuleBase" id="RU000461"/>
    </source>
</evidence>
<evidence type="ECO:0000256" key="9">
    <source>
        <dbReference type="ARBA" id="ARBA00023004"/>
    </source>
</evidence>
<evidence type="ECO:0008006" key="16">
    <source>
        <dbReference type="Google" id="ProtNLM"/>
    </source>
</evidence>
<proteinExistence type="inferred from homology"/>
<feature type="binding site" description="axial binding residue" evidence="12">
    <location>
        <position position="432"/>
    </location>
    <ligand>
        <name>heme</name>
        <dbReference type="ChEBI" id="CHEBI:30413"/>
    </ligand>
    <ligandPart>
        <name>Fe</name>
        <dbReference type="ChEBI" id="CHEBI:18248"/>
    </ligandPart>
</feature>
<dbReference type="GO" id="GO:0005506">
    <property type="term" value="F:iron ion binding"/>
    <property type="evidence" value="ECO:0007669"/>
    <property type="project" value="InterPro"/>
</dbReference>
<dbReference type="Gene3D" id="1.10.630.10">
    <property type="entry name" value="Cytochrome P450"/>
    <property type="match status" value="1"/>
</dbReference>
<keyword evidence="4 12" id="KW-0349">Heme</keyword>
<dbReference type="SUPFAM" id="SSF48264">
    <property type="entry name" value="Cytochrome P450"/>
    <property type="match status" value="1"/>
</dbReference>
<evidence type="ECO:0000313" key="15">
    <source>
        <dbReference type="Proteomes" id="UP001344447"/>
    </source>
</evidence>
<keyword evidence="15" id="KW-1185">Reference proteome</keyword>
<evidence type="ECO:0000313" key="14">
    <source>
        <dbReference type="EMBL" id="KAK5580138.1"/>
    </source>
</evidence>
<dbReference type="GO" id="GO:0020037">
    <property type="term" value="F:heme binding"/>
    <property type="evidence" value="ECO:0007669"/>
    <property type="project" value="InterPro"/>
</dbReference>
<dbReference type="PANTHER" id="PTHR24303">
    <property type="entry name" value="HEME-BINDING MONOOXYGENASE FAMILY"/>
    <property type="match status" value="1"/>
</dbReference>
<dbReference type="InterPro" id="IPR017972">
    <property type="entry name" value="Cyt_P450_CS"/>
</dbReference>
<protein>
    <recommendedName>
        <fullName evidence="16">Cytochrome P450</fullName>
    </recommendedName>
</protein>
<dbReference type="AlphaFoldDB" id="A0AAN7U5L5"/>
<comment type="similarity">
    <text evidence="3 13">Belongs to the cytochrome P450 family.</text>
</comment>
<dbReference type="Pfam" id="PF00067">
    <property type="entry name" value="p450"/>
    <property type="match status" value="1"/>
</dbReference>
<evidence type="ECO:0000256" key="3">
    <source>
        <dbReference type="ARBA" id="ARBA00010617"/>
    </source>
</evidence>
<keyword evidence="8 13" id="KW-0560">Oxidoreductase</keyword>
<evidence type="ECO:0000256" key="12">
    <source>
        <dbReference type="PIRSR" id="PIRSR602401-1"/>
    </source>
</evidence>
<evidence type="ECO:0000256" key="10">
    <source>
        <dbReference type="ARBA" id="ARBA00023033"/>
    </source>
</evidence>
<keyword evidence="7" id="KW-1133">Transmembrane helix</keyword>
<name>A0AAN7U5L5_9MYCE</name>
<comment type="subcellular location">
    <subcellularLocation>
        <location evidence="2">Membrane</location>
        <topology evidence="2">Single-pass membrane protein</topology>
    </subcellularLocation>
</comment>
<evidence type="ECO:0000256" key="1">
    <source>
        <dbReference type="ARBA" id="ARBA00001971"/>
    </source>
</evidence>
<dbReference type="InterPro" id="IPR001128">
    <property type="entry name" value="Cyt_P450"/>
</dbReference>
<accession>A0AAN7U5L5</accession>
<dbReference type="PROSITE" id="PS00086">
    <property type="entry name" value="CYTOCHROME_P450"/>
    <property type="match status" value="1"/>
</dbReference>
<dbReference type="GO" id="GO:0016020">
    <property type="term" value="C:membrane"/>
    <property type="evidence" value="ECO:0007669"/>
    <property type="project" value="UniProtKB-SubCell"/>
</dbReference>
<evidence type="ECO:0000256" key="4">
    <source>
        <dbReference type="ARBA" id="ARBA00022617"/>
    </source>
</evidence>
<keyword evidence="6 12" id="KW-0479">Metal-binding</keyword>
<dbReference type="EMBL" id="JAVFKY010000002">
    <property type="protein sequence ID" value="KAK5580138.1"/>
    <property type="molecule type" value="Genomic_DNA"/>
</dbReference>
<dbReference type="PRINTS" id="PR00385">
    <property type="entry name" value="P450"/>
</dbReference>
<evidence type="ECO:0000256" key="11">
    <source>
        <dbReference type="ARBA" id="ARBA00023136"/>
    </source>
</evidence>
<dbReference type="PANTHER" id="PTHR24303:SF31">
    <property type="entry name" value="CYTOCHROME P450 307A1-RELATED"/>
    <property type="match status" value="1"/>
</dbReference>
<keyword evidence="9 12" id="KW-0408">Iron</keyword>
<keyword evidence="10 13" id="KW-0503">Monooxygenase</keyword>
<comment type="caution">
    <text evidence="14">The sequence shown here is derived from an EMBL/GenBank/DDBJ whole genome shotgun (WGS) entry which is preliminary data.</text>
</comment>
<dbReference type="GO" id="GO:0004497">
    <property type="term" value="F:monooxygenase activity"/>
    <property type="evidence" value="ECO:0007669"/>
    <property type="project" value="UniProtKB-KW"/>
</dbReference>
<sequence>MFIQLLVLMFLIYFVYINTNLNFKQKRPPFPITFPIIGNLYTLLKNQPHYVLFKYYKSYGEIFQLKYGIINTVVLSEYDILKEAFIDNSDVFIERFNKISKKFKSSENIVNSNGSIWKKLQLISIKELSPNIKIKKYEPMILDEANKLIENLNEQAKTTESFDPTLNIKICYLNIILSFLFNFRYYDYKNEKVIKIVEYIHTIFRMGSHPIPYDYIPILYSLHKNKQSNHQKIFEELYQYVGEEVQKRLEIINKNNNTINKNNNYHDCFVDILLLKFKTNELTWNEVIKTTTDIMIAGSDTNSLYTIHLIIALTNREIIQDKVYKEILNFIENNNQITFSNKKYTPYYNSVLKEVERRYTVSPLSQPHRTNKDIWLKGYFIPSGSQIIQNVYSCHLNEKDWENPFEFIPERFLNNSFLEKRLITFGIGPRNCLGFQFALMTLWIVNFKLFESIKFSSNNFIQEEFREGGTTLSPFQFKLNSIKR</sequence>
<evidence type="ECO:0000256" key="7">
    <source>
        <dbReference type="ARBA" id="ARBA00022989"/>
    </source>
</evidence>
<gene>
    <name evidence="14" type="ORF">RB653_000151</name>
</gene>
<evidence type="ECO:0000256" key="2">
    <source>
        <dbReference type="ARBA" id="ARBA00004167"/>
    </source>
</evidence>
<dbReference type="GO" id="GO:0016705">
    <property type="term" value="F:oxidoreductase activity, acting on paired donors, with incorporation or reduction of molecular oxygen"/>
    <property type="evidence" value="ECO:0007669"/>
    <property type="project" value="InterPro"/>
</dbReference>
<reference evidence="14 15" key="1">
    <citation type="submission" date="2023-11" db="EMBL/GenBank/DDBJ databases">
        <title>Dfirmibasis_genome.</title>
        <authorList>
            <person name="Edelbroek B."/>
            <person name="Kjellin J."/>
            <person name="Jerlstrom-Hultqvist J."/>
            <person name="Soderbom F."/>
        </authorList>
    </citation>
    <scope>NUCLEOTIDE SEQUENCE [LARGE SCALE GENOMIC DNA]</scope>
    <source>
        <strain evidence="14 15">TNS-C-14</strain>
    </source>
</reference>
<dbReference type="CDD" id="cd20617">
    <property type="entry name" value="CYP1_2-like"/>
    <property type="match status" value="1"/>
</dbReference>
<organism evidence="14 15">
    <name type="scientific">Dictyostelium firmibasis</name>
    <dbReference type="NCBI Taxonomy" id="79012"/>
    <lineage>
        <taxon>Eukaryota</taxon>
        <taxon>Amoebozoa</taxon>
        <taxon>Evosea</taxon>
        <taxon>Eumycetozoa</taxon>
        <taxon>Dictyostelia</taxon>
        <taxon>Dictyosteliales</taxon>
        <taxon>Dictyosteliaceae</taxon>
        <taxon>Dictyostelium</taxon>
    </lineage>
</organism>
<dbReference type="InterPro" id="IPR002401">
    <property type="entry name" value="Cyt_P450_E_grp-I"/>
</dbReference>
<keyword evidence="11" id="KW-0472">Membrane</keyword>
<dbReference type="InterPro" id="IPR036396">
    <property type="entry name" value="Cyt_P450_sf"/>
</dbReference>